<dbReference type="AlphaFoldDB" id="A0A3Y7RV57"/>
<organism evidence="1 2">
    <name type="scientific">Salmonella enterica subsp. enterica serovar Wernigerode</name>
    <dbReference type="NCBI Taxonomy" id="2565187"/>
    <lineage>
        <taxon>Bacteria</taxon>
        <taxon>Pseudomonadati</taxon>
        <taxon>Pseudomonadota</taxon>
        <taxon>Gammaproteobacteria</taxon>
        <taxon>Enterobacterales</taxon>
        <taxon>Enterobacteriaceae</taxon>
        <taxon>Salmonella</taxon>
    </lineage>
</organism>
<protein>
    <submittedName>
        <fullName evidence="1">Uncharacterized protein</fullName>
    </submittedName>
</protein>
<accession>A0A3Y7RV57</accession>
<gene>
    <name evidence="1" type="ORF">C9F01_17425</name>
</gene>
<name>A0A3Y7RV57_SALET</name>
<dbReference type="Proteomes" id="UP000297878">
    <property type="component" value="Unassembled WGS sequence"/>
</dbReference>
<evidence type="ECO:0000313" key="1">
    <source>
        <dbReference type="EMBL" id="TGC33195.1"/>
    </source>
</evidence>
<reference evidence="1 2" key="1">
    <citation type="submission" date="2018-03" db="EMBL/GenBank/DDBJ databases">
        <title>Non-Typhoidal Salmonella genome sequencing and assembly.</title>
        <authorList>
            <person name="Matchawe C."/>
        </authorList>
    </citation>
    <scope>NUCLEOTIDE SEQUENCE [LARGE SCALE GENOMIC DNA]</scope>
    <source>
        <strain evidence="1 2">100ev</strain>
    </source>
</reference>
<comment type="caution">
    <text evidence="1">The sequence shown here is derived from an EMBL/GenBank/DDBJ whole genome shotgun (WGS) entry which is preliminary data.</text>
</comment>
<evidence type="ECO:0000313" key="2">
    <source>
        <dbReference type="Proteomes" id="UP000297878"/>
    </source>
</evidence>
<proteinExistence type="predicted"/>
<sequence length="163" mass="18564">MNVNECVGFLGHSSSFPLFDSFLANNQIMTRPKGKESYETLKSLDHKTVLSFQLLADFKEESLIPVKSEGKSILSEIEVHTGNTGTLPYGLSFKDRVEDIKKKLNNIVDNVSIPERKILTFHHDSLLISIFFNKNKEIFMIKMFVPSIYDKKNLGIEINNPAR</sequence>
<dbReference type="EMBL" id="PYJU01000063">
    <property type="protein sequence ID" value="TGC33195.1"/>
    <property type="molecule type" value="Genomic_DNA"/>
</dbReference>
<dbReference type="RefSeq" id="WP_057935477.1">
    <property type="nucleotide sequence ID" value="NZ_PYJU01000063.1"/>
</dbReference>